<proteinExistence type="predicted"/>
<evidence type="ECO:0008006" key="4">
    <source>
        <dbReference type="Google" id="ProtNLM"/>
    </source>
</evidence>
<keyword evidence="1" id="KW-0732">Signal</keyword>
<evidence type="ECO:0000313" key="2">
    <source>
        <dbReference type="EMBL" id="QDV28365.1"/>
    </source>
</evidence>
<feature type="signal peptide" evidence="1">
    <location>
        <begin position="1"/>
        <end position="25"/>
    </location>
</feature>
<keyword evidence="3" id="KW-1185">Reference proteome</keyword>
<organism evidence="2 3">
    <name type="scientific">Planctopirus ephydatiae</name>
    <dbReference type="NCBI Taxonomy" id="2528019"/>
    <lineage>
        <taxon>Bacteria</taxon>
        <taxon>Pseudomonadati</taxon>
        <taxon>Planctomycetota</taxon>
        <taxon>Planctomycetia</taxon>
        <taxon>Planctomycetales</taxon>
        <taxon>Planctomycetaceae</taxon>
        <taxon>Planctopirus</taxon>
    </lineage>
</organism>
<feature type="chain" id="PRO_5021966342" description="Carboxypeptidase regulatory-like domain-containing protein" evidence="1">
    <location>
        <begin position="26"/>
        <end position="137"/>
    </location>
</feature>
<accession>A0A518GIE6</accession>
<sequence length="137" mass="14776" precursor="true">MSVFIPAWKSLVLAGVLLGVAGCTSSVPESEVTGTVTVNEQPVLEGQITFHPATGGGKSASGRIEYGNYQLKVPPGEKLVEIYGQREIPGRYSSELVNGQKVLMREEFVPARYNVKSELKVTIPAASSTQDFHLKPE</sequence>
<protein>
    <recommendedName>
        <fullName evidence="4">Carboxypeptidase regulatory-like domain-containing protein</fullName>
    </recommendedName>
</protein>
<dbReference type="EMBL" id="CP036299">
    <property type="protein sequence ID" value="QDV28365.1"/>
    <property type="molecule type" value="Genomic_DNA"/>
</dbReference>
<dbReference type="AlphaFoldDB" id="A0A518GIE6"/>
<reference evidence="2 3" key="1">
    <citation type="submission" date="2019-02" db="EMBL/GenBank/DDBJ databases">
        <title>Deep-cultivation of Planctomycetes and their phenomic and genomic characterization uncovers novel biology.</title>
        <authorList>
            <person name="Wiegand S."/>
            <person name="Jogler M."/>
            <person name="Boedeker C."/>
            <person name="Pinto D."/>
            <person name="Vollmers J."/>
            <person name="Rivas-Marin E."/>
            <person name="Kohn T."/>
            <person name="Peeters S.H."/>
            <person name="Heuer A."/>
            <person name="Rast P."/>
            <person name="Oberbeckmann S."/>
            <person name="Bunk B."/>
            <person name="Jeske O."/>
            <person name="Meyerdierks A."/>
            <person name="Storesund J.E."/>
            <person name="Kallscheuer N."/>
            <person name="Luecker S."/>
            <person name="Lage O.M."/>
            <person name="Pohl T."/>
            <person name="Merkel B.J."/>
            <person name="Hornburger P."/>
            <person name="Mueller R.-W."/>
            <person name="Bruemmer F."/>
            <person name="Labrenz M."/>
            <person name="Spormann A.M."/>
            <person name="Op den Camp H."/>
            <person name="Overmann J."/>
            <person name="Amann R."/>
            <person name="Jetten M.S.M."/>
            <person name="Mascher T."/>
            <person name="Medema M.H."/>
            <person name="Devos D.P."/>
            <person name="Kaster A.-K."/>
            <person name="Ovreas L."/>
            <person name="Rohde M."/>
            <person name="Galperin M.Y."/>
            <person name="Jogler C."/>
        </authorList>
    </citation>
    <scope>NUCLEOTIDE SEQUENCE [LARGE SCALE GENOMIC DNA]</scope>
    <source>
        <strain evidence="2 3">Spb1</strain>
    </source>
</reference>
<dbReference type="OrthoDB" id="287681at2"/>
<evidence type="ECO:0000313" key="3">
    <source>
        <dbReference type="Proteomes" id="UP000315349"/>
    </source>
</evidence>
<dbReference type="RefSeq" id="WP_145294488.1">
    <property type="nucleotide sequence ID" value="NZ_CP036299.1"/>
</dbReference>
<gene>
    <name evidence="2" type="ORF">Spb1_02280</name>
</gene>
<dbReference type="KEGG" id="peh:Spb1_02280"/>
<evidence type="ECO:0000256" key="1">
    <source>
        <dbReference type="SAM" id="SignalP"/>
    </source>
</evidence>
<dbReference type="Proteomes" id="UP000315349">
    <property type="component" value="Chromosome"/>
</dbReference>
<name>A0A518GIE6_9PLAN</name>